<organism evidence="5">
    <name type="scientific">marine sediment metagenome</name>
    <dbReference type="NCBI Taxonomy" id="412755"/>
    <lineage>
        <taxon>unclassified sequences</taxon>
        <taxon>metagenomes</taxon>
        <taxon>ecological metagenomes</taxon>
    </lineage>
</organism>
<dbReference type="InterPro" id="IPR005888">
    <property type="entry name" value="dTDP_Gluc_deHydtase"/>
</dbReference>
<evidence type="ECO:0000313" key="5">
    <source>
        <dbReference type="EMBL" id="KKN57047.1"/>
    </source>
</evidence>
<dbReference type="GO" id="GO:0009225">
    <property type="term" value="P:nucleotide-sugar metabolic process"/>
    <property type="evidence" value="ECO:0007669"/>
    <property type="project" value="InterPro"/>
</dbReference>
<keyword evidence="2" id="KW-0520">NAD</keyword>
<gene>
    <name evidence="5" type="ORF">LCGC14_0566290</name>
</gene>
<evidence type="ECO:0000256" key="1">
    <source>
        <dbReference type="ARBA" id="ARBA00001911"/>
    </source>
</evidence>
<feature type="non-terminal residue" evidence="5">
    <location>
        <position position="288"/>
    </location>
</feature>
<dbReference type="PANTHER" id="PTHR43000">
    <property type="entry name" value="DTDP-D-GLUCOSE 4,6-DEHYDRATASE-RELATED"/>
    <property type="match status" value="1"/>
</dbReference>
<dbReference type="InterPro" id="IPR016040">
    <property type="entry name" value="NAD(P)-bd_dom"/>
</dbReference>
<name>A0A0F9S454_9ZZZZ</name>
<dbReference type="NCBIfam" id="TIGR01181">
    <property type="entry name" value="dTDP_gluc_dehyt"/>
    <property type="match status" value="1"/>
</dbReference>
<dbReference type="Pfam" id="PF16363">
    <property type="entry name" value="GDP_Man_Dehyd"/>
    <property type="match status" value="1"/>
</dbReference>
<proteinExistence type="predicted"/>
<dbReference type="EMBL" id="LAZR01000822">
    <property type="protein sequence ID" value="KKN57047.1"/>
    <property type="molecule type" value="Genomic_DNA"/>
</dbReference>
<comment type="cofactor">
    <cofactor evidence="1">
        <name>NAD(+)</name>
        <dbReference type="ChEBI" id="CHEBI:57540"/>
    </cofactor>
</comment>
<dbReference type="AlphaFoldDB" id="A0A0F9S454"/>
<sequence length="288" mass="32629">MKVCLVTGGMGFIGSNFIRYLFDSNLDFKVINIDKLTYAGNPENLKAIEEKHPNQYKFYKMDICDFKAVDEIILKNDVDYIINFAAESHVDRSIINPSLFCDTNIMGTLSLLNSAKKNNVCKYIQISTDEVYGSLNFDDASFTENHQLAPNSPYSASKASADLLVRSYYKSFNLPVNITRCSNNYGPYQFPEKLIPLMINNALMNKSLPVYGKGLNVRDWLHVSDHCKAIVKVLLEGKIGEIYNIGGDSEIPNIELVEKLLKILDKPKSLITFVKDRPGHDLRYSMNR</sequence>
<reference evidence="5" key="1">
    <citation type="journal article" date="2015" name="Nature">
        <title>Complex archaea that bridge the gap between prokaryotes and eukaryotes.</title>
        <authorList>
            <person name="Spang A."/>
            <person name="Saw J.H."/>
            <person name="Jorgensen S.L."/>
            <person name="Zaremba-Niedzwiedzka K."/>
            <person name="Martijn J."/>
            <person name="Lind A.E."/>
            <person name="van Eijk R."/>
            <person name="Schleper C."/>
            <person name="Guy L."/>
            <person name="Ettema T.J."/>
        </authorList>
    </citation>
    <scope>NUCLEOTIDE SEQUENCE</scope>
</reference>
<evidence type="ECO:0000256" key="3">
    <source>
        <dbReference type="ARBA" id="ARBA00023239"/>
    </source>
</evidence>
<evidence type="ECO:0000259" key="4">
    <source>
        <dbReference type="Pfam" id="PF16363"/>
    </source>
</evidence>
<dbReference type="Gene3D" id="3.40.50.720">
    <property type="entry name" value="NAD(P)-binding Rossmann-like Domain"/>
    <property type="match status" value="1"/>
</dbReference>
<dbReference type="InterPro" id="IPR036291">
    <property type="entry name" value="NAD(P)-bd_dom_sf"/>
</dbReference>
<dbReference type="GO" id="GO:0008460">
    <property type="term" value="F:dTDP-glucose 4,6-dehydratase activity"/>
    <property type="evidence" value="ECO:0007669"/>
    <property type="project" value="InterPro"/>
</dbReference>
<comment type="caution">
    <text evidence="5">The sequence shown here is derived from an EMBL/GenBank/DDBJ whole genome shotgun (WGS) entry which is preliminary data.</text>
</comment>
<dbReference type="SUPFAM" id="SSF51735">
    <property type="entry name" value="NAD(P)-binding Rossmann-fold domains"/>
    <property type="match status" value="1"/>
</dbReference>
<dbReference type="Gene3D" id="3.90.25.10">
    <property type="entry name" value="UDP-galactose 4-epimerase, domain 1"/>
    <property type="match status" value="1"/>
</dbReference>
<dbReference type="CDD" id="cd05246">
    <property type="entry name" value="dTDP_GD_SDR_e"/>
    <property type="match status" value="1"/>
</dbReference>
<dbReference type="FunFam" id="3.40.50.720:FF:000304">
    <property type="entry name" value="UDP-glucose 4,6-dehydratase"/>
    <property type="match status" value="1"/>
</dbReference>
<keyword evidence="3" id="KW-0456">Lyase</keyword>
<accession>A0A0F9S454</accession>
<evidence type="ECO:0000256" key="2">
    <source>
        <dbReference type="ARBA" id="ARBA00023027"/>
    </source>
</evidence>
<feature type="domain" description="NAD(P)-binding" evidence="4">
    <location>
        <begin position="5"/>
        <end position="280"/>
    </location>
</feature>
<protein>
    <recommendedName>
        <fullName evidence="4">NAD(P)-binding domain-containing protein</fullName>
    </recommendedName>
</protein>